<proteinExistence type="predicted"/>
<keyword evidence="7" id="KW-0406">Ion transport</keyword>
<dbReference type="Gene3D" id="1.20.120.350">
    <property type="entry name" value="Voltage-gated potassium channels. Chain C"/>
    <property type="match status" value="1"/>
</dbReference>
<evidence type="ECO:0000259" key="12">
    <source>
        <dbReference type="Pfam" id="PF00520"/>
    </source>
</evidence>
<keyword evidence="4 11" id="KW-0812">Transmembrane</keyword>
<keyword evidence="15" id="KW-1185">Reference proteome</keyword>
<dbReference type="PANTHER" id="PTHR47735:SF9">
    <property type="entry name" value="POTASSIUM VOLTAGE-GATED CHANNEL SUBFAMILY KQT MEMBER 4-LIKE ISOFORM X1"/>
    <property type="match status" value="1"/>
</dbReference>
<protein>
    <submittedName>
        <fullName evidence="14">Potassium voltage-gated channel subfamily KQT mem ber 1</fullName>
    </submittedName>
</protein>
<feature type="transmembrane region" description="Helical" evidence="11">
    <location>
        <begin position="30"/>
        <end position="50"/>
    </location>
</feature>
<evidence type="ECO:0000256" key="5">
    <source>
        <dbReference type="ARBA" id="ARBA00022958"/>
    </source>
</evidence>
<dbReference type="InterPro" id="IPR003937">
    <property type="entry name" value="K_chnl_volt-dep_KCNQ"/>
</dbReference>
<feature type="domain" description="Ion transport" evidence="12">
    <location>
        <begin position="34"/>
        <end position="243"/>
    </location>
</feature>
<dbReference type="PANTHER" id="PTHR47735">
    <property type="entry name" value="POTASSIUM VOLTAGE-GATED CHANNEL SUBFAMILY KQT MEMBER 4"/>
    <property type="match status" value="1"/>
</dbReference>
<feature type="domain" description="Potassium channel voltage dependent KCNQ C-terminal" evidence="13">
    <location>
        <begin position="452"/>
        <end position="520"/>
    </location>
</feature>
<dbReference type="PRINTS" id="PR00169">
    <property type="entry name" value="KCHANNEL"/>
</dbReference>
<feature type="transmembrane region" description="Helical" evidence="11">
    <location>
        <begin position="173"/>
        <end position="194"/>
    </location>
</feature>
<dbReference type="STRING" id="36087.A0A077ZBL2"/>
<evidence type="ECO:0000313" key="15">
    <source>
        <dbReference type="Proteomes" id="UP000030665"/>
    </source>
</evidence>
<comment type="catalytic activity">
    <reaction evidence="10">
        <text>K(+)(in) = K(+)(out)</text>
        <dbReference type="Rhea" id="RHEA:29463"/>
        <dbReference type="ChEBI" id="CHEBI:29103"/>
    </reaction>
</comment>
<gene>
    <name evidence="14" type="ORF">TTRE_0000550001</name>
</gene>
<evidence type="ECO:0000256" key="8">
    <source>
        <dbReference type="ARBA" id="ARBA00023136"/>
    </source>
</evidence>
<dbReference type="GO" id="GO:0005249">
    <property type="term" value="F:voltage-gated potassium channel activity"/>
    <property type="evidence" value="ECO:0007669"/>
    <property type="project" value="InterPro"/>
</dbReference>
<keyword evidence="2" id="KW-0813">Transport</keyword>
<keyword evidence="3" id="KW-1003">Cell membrane</keyword>
<keyword evidence="5" id="KW-0630">Potassium</keyword>
<comment type="subcellular location">
    <subcellularLocation>
        <location evidence="1">Cell membrane</location>
        <topology evidence="1">Multi-pass membrane protein</topology>
    </subcellularLocation>
</comment>
<feature type="transmembrane region" description="Helical" evidence="11">
    <location>
        <begin position="234"/>
        <end position="262"/>
    </location>
</feature>
<evidence type="ECO:0000313" key="14">
    <source>
        <dbReference type="EMBL" id="CDW57209.1"/>
    </source>
</evidence>
<evidence type="ECO:0000256" key="11">
    <source>
        <dbReference type="SAM" id="Phobius"/>
    </source>
</evidence>
<evidence type="ECO:0000256" key="7">
    <source>
        <dbReference type="ARBA" id="ARBA00023065"/>
    </source>
</evidence>
<dbReference type="InterPro" id="IPR005821">
    <property type="entry name" value="Ion_trans_dom"/>
</dbReference>
<reference evidence="14" key="2">
    <citation type="submission" date="2014-03" db="EMBL/GenBank/DDBJ databases">
        <title>The whipworm genome and dual-species transcriptomics of an intimate host-pathogen interaction.</title>
        <authorList>
            <person name="Foth B.J."/>
            <person name="Tsai I.J."/>
            <person name="Reid A.J."/>
            <person name="Bancroft A.J."/>
            <person name="Nichol S."/>
            <person name="Tracey A."/>
            <person name="Holroyd N."/>
            <person name="Cotton J.A."/>
            <person name="Stanley E.J."/>
            <person name="Zarowiecki M."/>
            <person name="Liu J.Z."/>
            <person name="Huckvale T."/>
            <person name="Cooper P.J."/>
            <person name="Grencis R.K."/>
            <person name="Berriman M."/>
        </authorList>
    </citation>
    <scope>NUCLEOTIDE SEQUENCE [LARGE SCALE GENOMIC DNA]</scope>
</reference>
<dbReference type="InterPro" id="IPR027359">
    <property type="entry name" value="Volt_channel_dom_sf"/>
</dbReference>
<dbReference type="InterPro" id="IPR013821">
    <property type="entry name" value="K_chnl_volt-dep_KCNQ_C"/>
</dbReference>
<evidence type="ECO:0000256" key="9">
    <source>
        <dbReference type="ARBA" id="ARBA00023303"/>
    </source>
</evidence>
<evidence type="ECO:0000259" key="13">
    <source>
        <dbReference type="Pfam" id="PF03520"/>
    </source>
</evidence>
<dbReference type="Gene3D" id="1.10.287.70">
    <property type="match status" value="1"/>
</dbReference>
<keyword evidence="9" id="KW-0407">Ion channel</keyword>
<dbReference type="Pfam" id="PF03520">
    <property type="entry name" value="KCNQ_channel"/>
    <property type="match status" value="1"/>
</dbReference>
<evidence type="ECO:0000256" key="4">
    <source>
        <dbReference type="ARBA" id="ARBA00022692"/>
    </source>
</evidence>
<dbReference type="SUPFAM" id="SSF81324">
    <property type="entry name" value="Voltage-gated potassium channels"/>
    <property type="match status" value="1"/>
</dbReference>
<evidence type="ECO:0000256" key="6">
    <source>
        <dbReference type="ARBA" id="ARBA00022989"/>
    </source>
</evidence>
<evidence type="ECO:0000256" key="10">
    <source>
        <dbReference type="ARBA" id="ARBA00034430"/>
    </source>
</evidence>
<dbReference type="AlphaFoldDB" id="A0A077ZBL2"/>
<feature type="transmembrane region" description="Helical" evidence="11">
    <location>
        <begin position="62"/>
        <end position="91"/>
    </location>
</feature>
<sequence length="593" mass="67315">MMVFECARLSVYKYRIYHYLEKPHKVRHTVYQVLVFFFVVTIFCLSHFVSSASASKAANISYVAIAGSILSTLDWLLLSLLLCELVLRLWVLDLDPSCQGSLGRLRYLLNWRCWTDIIVLSATGVLAVRNFIPTKRQLDDLRLLQILRILLVDRRASAWSVLRRVLVLHRIELLASSYLCLIGMLFLATTVYHLESTSGNSTFNDYGDAIYWSVTTATTIGYGDYTINSWWSKLLTALFCFFLVSLASIQSSVLGVGLACMLQDDELKKMKRKQRPLAAKVLQCWWRAHLISTRFDRIPVYRYEMLQKLLAYEMSLGGGSSMGKVRSSLLENLKARLNTLSGINTAFAKATQKLALKEQRGRMSKHANSSLAALMFTGGSSDGNMKKIPLSSRSTACCVEVKVSPETAGDKPPNCRTNRLSLELLLKGEESHNVAPLTRSSSDNGGHINISNHHKIALRAVWLWRFFSAKRKFKKTRQYYDLYDVSQQLSESESIQLQEMNRLISRFEMVFGRTTASASPSSTEQDLLSRLGAVESKLDYMNVTLEALISQARLMRSVLKGERPKKDPDWEGRKKPRFQLSEIISLPTEMERM</sequence>
<evidence type="ECO:0000256" key="3">
    <source>
        <dbReference type="ARBA" id="ARBA00022475"/>
    </source>
</evidence>
<organism evidence="14 15">
    <name type="scientific">Trichuris trichiura</name>
    <name type="common">Whipworm</name>
    <name type="synonym">Trichocephalus trichiurus</name>
    <dbReference type="NCBI Taxonomy" id="36087"/>
    <lineage>
        <taxon>Eukaryota</taxon>
        <taxon>Metazoa</taxon>
        <taxon>Ecdysozoa</taxon>
        <taxon>Nematoda</taxon>
        <taxon>Enoplea</taxon>
        <taxon>Dorylaimia</taxon>
        <taxon>Trichinellida</taxon>
        <taxon>Trichuridae</taxon>
        <taxon>Trichuris</taxon>
    </lineage>
</organism>
<name>A0A077ZBL2_TRITR</name>
<evidence type="ECO:0000256" key="2">
    <source>
        <dbReference type="ARBA" id="ARBA00022448"/>
    </source>
</evidence>
<keyword evidence="6 11" id="KW-1133">Transmembrane helix</keyword>
<dbReference type="OrthoDB" id="8879391at2759"/>
<evidence type="ECO:0000256" key="1">
    <source>
        <dbReference type="ARBA" id="ARBA00004651"/>
    </source>
</evidence>
<dbReference type="Pfam" id="PF00520">
    <property type="entry name" value="Ion_trans"/>
    <property type="match status" value="1"/>
</dbReference>
<dbReference type="Proteomes" id="UP000030665">
    <property type="component" value="Unassembled WGS sequence"/>
</dbReference>
<dbReference type="EMBL" id="HG806135">
    <property type="protein sequence ID" value="CDW57209.1"/>
    <property type="molecule type" value="Genomic_DNA"/>
</dbReference>
<dbReference type="GO" id="GO:0008076">
    <property type="term" value="C:voltage-gated potassium channel complex"/>
    <property type="evidence" value="ECO:0007669"/>
    <property type="project" value="TreeGrafter"/>
</dbReference>
<keyword evidence="8 11" id="KW-0472">Membrane</keyword>
<reference evidence="14" key="1">
    <citation type="submission" date="2014-01" db="EMBL/GenBank/DDBJ databases">
        <authorList>
            <person name="Aslett M."/>
        </authorList>
    </citation>
    <scope>NUCLEOTIDE SEQUENCE</scope>
</reference>
<accession>A0A077ZBL2</accession>